<accession>A0ABM4D7C0</accession>
<evidence type="ECO:0000313" key="1">
    <source>
        <dbReference type="Proteomes" id="UP001652625"/>
    </source>
</evidence>
<keyword evidence="1" id="KW-1185">Reference proteome</keyword>
<dbReference type="GeneID" id="100206674"/>
<gene>
    <name evidence="2" type="primary">LOC100206674</name>
</gene>
<evidence type="ECO:0000313" key="2">
    <source>
        <dbReference type="RefSeq" id="XP_065670210.1"/>
    </source>
</evidence>
<sequence length="235" mass="26116">MGCSASVPKSKFEKNSSTVKEINIDANIQRDSIDTKAQQPLKINCANLETESLKLKEEINDQKCYDDIEKENNEVQVFNENVISKESFDNGESSNKEHCQNGSHDILNDDGDVLNNNSAELTPNNCSIESTLVETCNNGSSPVENNFCNNESLPVENDSCNNESSTVETCNNESSIVKTCNNESSTVENNSCNNDDNDDLEIITCQNEEIQQTEMVPSEETNEQIVETCYNSIEQ</sequence>
<organism evidence="1 2">
    <name type="scientific">Hydra vulgaris</name>
    <name type="common">Hydra</name>
    <name type="synonym">Hydra attenuata</name>
    <dbReference type="NCBI Taxonomy" id="6087"/>
    <lineage>
        <taxon>Eukaryota</taxon>
        <taxon>Metazoa</taxon>
        <taxon>Cnidaria</taxon>
        <taxon>Hydrozoa</taxon>
        <taxon>Hydroidolina</taxon>
        <taxon>Anthoathecata</taxon>
        <taxon>Aplanulata</taxon>
        <taxon>Hydridae</taxon>
        <taxon>Hydra</taxon>
    </lineage>
</organism>
<proteinExistence type="predicted"/>
<protein>
    <submittedName>
        <fullName evidence="2">Myb-like protein D isoform X1</fullName>
    </submittedName>
</protein>
<name>A0ABM4D7C0_HYDVU</name>
<dbReference type="Proteomes" id="UP001652625">
    <property type="component" value="Chromosome 12"/>
</dbReference>
<dbReference type="RefSeq" id="XP_065670210.1">
    <property type="nucleotide sequence ID" value="XM_065814138.1"/>
</dbReference>
<reference evidence="2" key="1">
    <citation type="submission" date="2025-08" db="UniProtKB">
        <authorList>
            <consortium name="RefSeq"/>
        </authorList>
    </citation>
    <scope>IDENTIFICATION</scope>
</reference>